<protein>
    <recommendedName>
        <fullName evidence="3">ABC transporter domain-containing protein</fullName>
    </recommendedName>
</protein>
<dbReference type="SUPFAM" id="SSF52540">
    <property type="entry name" value="P-loop containing nucleoside triphosphate hydrolases"/>
    <property type="match status" value="1"/>
</dbReference>
<dbReference type="Gene3D" id="3.40.50.300">
    <property type="entry name" value="P-loop containing nucleotide triphosphate hydrolases"/>
    <property type="match status" value="1"/>
</dbReference>
<dbReference type="PANTHER" id="PTHR24223">
    <property type="entry name" value="ATP-BINDING CASSETTE SUB-FAMILY C"/>
    <property type="match status" value="1"/>
</dbReference>
<keyword evidence="2" id="KW-0067">ATP-binding</keyword>
<evidence type="ECO:0000259" key="3">
    <source>
        <dbReference type="Pfam" id="PF00005"/>
    </source>
</evidence>
<evidence type="ECO:0000256" key="1">
    <source>
        <dbReference type="ARBA" id="ARBA00022741"/>
    </source>
</evidence>
<accession>A0ABM5L2R4</accession>
<organism evidence="4 5">
    <name type="scientific">Diabrotica virgifera virgifera</name>
    <name type="common">western corn rootworm</name>
    <dbReference type="NCBI Taxonomy" id="50390"/>
    <lineage>
        <taxon>Eukaryota</taxon>
        <taxon>Metazoa</taxon>
        <taxon>Ecdysozoa</taxon>
        <taxon>Arthropoda</taxon>
        <taxon>Hexapoda</taxon>
        <taxon>Insecta</taxon>
        <taxon>Pterygota</taxon>
        <taxon>Neoptera</taxon>
        <taxon>Endopterygota</taxon>
        <taxon>Coleoptera</taxon>
        <taxon>Polyphaga</taxon>
        <taxon>Cucujiformia</taxon>
        <taxon>Chrysomeloidea</taxon>
        <taxon>Chrysomelidae</taxon>
        <taxon>Galerucinae</taxon>
        <taxon>Diabroticina</taxon>
        <taxon>Diabroticites</taxon>
        <taxon>Diabrotica</taxon>
    </lineage>
</organism>
<keyword evidence="5" id="KW-1185">Reference proteome</keyword>
<evidence type="ECO:0000256" key="2">
    <source>
        <dbReference type="ARBA" id="ARBA00022840"/>
    </source>
</evidence>
<dbReference type="RefSeq" id="XP_050516731.1">
    <property type="nucleotide sequence ID" value="XM_050660774.1"/>
</dbReference>
<dbReference type="GeneID" id="114349526"/>
<feature type="domain" description="ABC transporter" evidence="3">
    <location>
        <begin position="20"/>
        <end position="109"/>
    </location>
</feature>
<evidence type="ECO:0000313" key="4">
    <source>
        <dbReference type="EnsemblMetazoa" id="XP_050516731.1"/>
    </source>
</evidence>
<reference evidence="4" key="1">
    <citation type="submission" date="2025-05" db="UniProtKB">
        <authorList>
            <consortium name="EnsemblMetazoa"/>
        </authorList>
    </citation>
    <scope>IDENTIFICATION</scope>
</reference>
<keyword evidence="1" id="KW-0547">Nucleotide-binding</keyword>
<dbReference type="InterPro" id="IPR050173">
    <property type="entry name" value="ABC_transporter_C-like"/>
</dbReference>
<name>A0ABM5L2R4_DIAVI</name>
<dbReference type="InterPro" id="IPR003439">
    <property type="entry name" value="ABC_transporter-like_ATP-bd"/>
</dbReference>
<proteinExistence type="predicted"/>
<dbReference type="Pfam" id="PF00005">
    <property type="entry name" value="ABC_tran"/>
    <property type="match status" value="1"/>
</dbReference>
<dbReference type="Proteomes" id="UP001652700">
    <property type="component" value="Unplaced"/>
</dbReference>
<dbReference type="EnsemblMetazoa" id="XM_050660774.1">
    <property type="protein sequence ID" value="XP_050516731.1"/>
    <property type="gene ID" value="LOC114349526"/>
</dbReference>
<dbReference type="InterPro" id="IPR027417">
    <property type="entry name" value="P-loop_NTPase"/>
</dbReference>
<sequence>MTLKLFISVSSDFMILAFNFLRKHIVVIPQDSTIFSGTIRSNIDPLCEFKEKDLWNALQTVAINDSITTLEQPTNSNLLTFSSGQKQLLCLARALLRKNRIVVMDEATANMDHETDKLLHKIIQENFFDCTILTIAHRLHSVLGCDKVMVLDRGEIKEFGEPTRLLENKEGIFYNMVQQNKLNDVLVE</sequence>
<dbReference type="PANTHER" id="PTHR24223:SF448">
    <property type="entry name" value="FI20146P1-RELATED"/>
    <property type="match status" value="1"/>
</dbReference>
<evidence type="ECO:0000313" key="5">
    <source>
        <dbReference type="Proteomes" id="UP001652700"/>
    </source>
</evidence>